<dbReference type="RefSeq" id="WP_220252377.1">
    <property type="nucleotide sequence ID" value="NZ_JAICCF010000004.1"/>
</dbReference>
<gene>
    <name evidence="2" type="ORF">K1Y79_22125</name>
</gene>
<dbReference type="PROSITE" id="PS50042">
    <property type="entry name" value="CNMP_BINDING_3"/>
    <property type="match status" value="1"/>
</dbReference>
<dbReference type="InterPro" id="IPR014710">
    <property type="entry name" value="RmlC-like_jellyroll"/>
</dbReference>
<accession>A0ABS7GIS5</accession>
<dbReference type="SUPFAM" id="SSF51206">
    <property type="entry name" value="cAMP-binding domain-like"/>
    <property type="match status" value="1"/>
</dbReference>
<proteinExistence type="predicted"/>
<comment type="caution">
    <text evidence="2">The sequence shown here is derived from an EMBL/GenBank/DDBJ whole genome shotgun (WGS) entry which is preliminary data.</text>
</comment>
<name>A0ABS7GIS5_9BACT</name>
<dbReference type="Pfam" id="PF00027">
    <property type="entry name" value="cNMP_binding"/>
    <property type="match status" value="1"/>
</dbReference>
<evidence type="ECO:0000259" key="1">
    <source>
        <dbReference type="PROSITE" id="PS50042"/>
    </source>
</evidence>
<dbReference type="InterPro" id="IPR018490">
    <property type="entry name" value="cNMP-bd_dom_sf"/>
</dbReference>
<keyword evidence="3" id="KW-1185">Reference proteome</keyword>
<feature type="domain" description="Cyclic nucleotide-binding" evidence="1">
    <location>
        <begin position="15"/>
        <end position="115"/>
    </location>
</feature>
<evidence type="ECO:0000313" key="3">
    <source>
        <dbReference type="Proteomes" id="UP000812961"/>
    </source>
</evidence>
<dbReference type="InterPro" id="IPR000595">
    <property type="entry name" value="cNMP-bd_dom"/>
</dbReference>
<evidence type="ECO:0000313" key="2">
    <source>
        <dbReference type="EMBL" id="MBW8687050.1"/>
    </source>
</evidence>
<dbReference type="EMBL" id="JAICCF010000004">
    <property type="protein sequence ID" value="MBW8687050.1"/>
    <property type="molecule type" value="Genomic_DNA"/>
</dbReference>
<sequence>MYDVYFGRFNEKVILTDEEMEIIKAHLVPKTLRKKEVLLHEGEICRQIAFVEKGALRMYLQEESGHQRITQFAVEGWTISDLFSFLTGEPATQTIDALEDTTVLLMSKDAHEALLKQMGKYETYVRMLITNAYIALQKRFTASFRLPLEEQYQQFVGTYPQIANRVPQHMIASYMGLTPATLSRLRRRIALRKQ</sequence>
<dbReference type="Gene3D" id="2.60.120.10">
    <property type="entry name" value="Jelly Rolls"/>
    <property type="match status" value="1"/>
</dbReference>
<dbReference type="CDD" id="cd00038">
    <property type="entry name" value="CAP_ED"/>
    <property type="match status" value="1"/>
</dbReference>
<organism evidence="2 3">
    <name type="scientific">Chitinophaga rhizophila</name>
    <dbReference type="NCBI Taxonomy" id="2866212"/>
    <lineage>
        <taxon>Bacteria</taxon>
        <taxon>Pseudomonadati</taxon>
        <taxon>Bacteroidota</taxon>
        <taxon>Chitinophagia</taxon>
        <taxon>Chitinophagales</taxon>
        <taxon>Chitinophagaceae</taxon>
        <taxon>Chitinophaga</taxon>
    </lineage>
</organism>
<dbReference type="Proteomes" id="UP000812961">
    <property type="component" value="Unassembled WGS sequence"/>
</dbReference>
<reference evidence="2 3" key="1">
    <citation type="submission" date="2021-08" db="EMBL/GenBank/DDBJ databases">
        <title>The genome sequence of Chitinophaga sp. B61.</title>
        <authorList>
            <person name="Zhang X."/>
        </authorList>
    </citation>
    <scope>NUCLEOTIDE SEQUENCE [LARGE SCALE GENOMIC DNA]</scope>
    <source>
        <strain evidence="2 3">B61</strain>
    </source>
</reference>
<protein>
    <submittedName>
        <fullName evidence="2">Crp/Fnr family transcriptional regulator</fullName>
    </submittedName>
</protein>